<feature type="transmembrane region" description="Helical" evidence="7">
    <location>
        <begin position="53"/>
        <end position="70"/>
    </location>
</feature>
<evidence type="ECO:0000256" key="3">
    <source>
        <dbReference type="ARBA" id="ARBA00022692"/>
    </source>
</evidence>
<feature type="transmembrane region" description="Helical" evidence="7">
    <location>
        <begin position="82"/>
        <end position="102"/>
    </location>
</feature>
<evidence type="ECO:0000256" key="4">
    <source>
        <dbReference type="ARBA" id="ARBA00022989"/>
    </source>
</evidence>
<feature type="transmembrane region" description="Helical" evidence="7">
    <location>
        <begin position="385"/>
        <end position="404"/>
    </location>
</feature>
<feature type="transmembrane region" description="Helical" evidence="7">
    <location>
        <begin position="29"/>
        <end position="47"/>
    </location>
</feature>
<keyword evidence="5 7" id="KW-0472">Membrane</keyword>
<dbReference type="Pfam" id="PF07690">
    <property type="entry name" value="MFS_1"/>
    <property type="match status" value="1"/>
</dbReference>
<dbReference type="InterPro" id="IPR011701">
    <property type="entry name" value="MFS"/>
</dbReference>
<feature type="transmembrane region" description="Helical" evidence="7">
    <location>
        <begin position="235"/>
        <end position="259"/>
    </location>
</feature>
<feature type="transmembrane region" description="Helical" evidence="7">
    <location>
        <begin position="108"/>
        <end position="133"/>
    </location>
</feature>
<evidence type="ECO:0000256" key="6">
    <source>
        <dbReference type="SAM" id="MobiDB-lite"/>
    </source>
</evidence>
<proteinExistence type="predicted"/>
<name>A0ABT8ERU4_9ACTN</name>
<evidence type="ECO:0000259" key="8">
    <source>
        <dbReference type="PROSITE" id="PS50850"/>
    </source>
</evidence>
<organism evidence="9 10">
    <name type="scientific">Nocardioides abyssi</name>
    <dbReference type="NCBI Taxonomy" id="3058370"/>
    <lineage>
        <taxon>Bacteria</taxon>
        <taxon>Bacillati</taxon>
        <taxon>Actinomycetota</taxon>
        <taxon>Actinomycetes</taxon>
        <taxon>Propionibacteriales</taxon>
        <taxon>Nocardioidaceae</taxon>
        <taxon>Nocardioides</taxon>
    </lineage>
</organism>
<dbReference type="Gene3D" id="1.20.1250.20">
    <property type="entry name" value="MFS general substrate transporter like domains"/>
    <property type="match status" value="1"/>
</dbReference>
<comment type="subcellular location">
    <subcellularLocation>
        <location evidence="1">Cell membrane</location>
        <topology evidence="1">Multi-pass membrane protein</topology>
    </subcellularLocation>
</comment>
<evidence type="ECO:0000256" key="2">
    <source>
        <dbReference type="ARBA" id="ARBA00022475"/>
    </source>
</evidence>
<protein>
    <submittedName>
        <fullName evidence="9">MFS transporter</fullName>
    </submittedName>
</protein>
<evidence type="ECO:0000256" key="5">
    <source>
        <dbReference type="ARBA" id="ARBA00023136"/>
    </source>
</evidence>
<evidence type="ECO:0000313" key="10">
    <source>
        <dbReference type="Proteomes" id="UP001168537"/>
    </source>
</evidence>
<keyword evidence="10" id="KW-1185">Reference proteome</keyword>
<keyword evidence="4 7" id="KW-1133">Transmembrane helix</keyword>
<sequence>MPSYRSLARNHDFRALWIGQTVSEVGSRMSMFVFPLLAYLLTGSALVAAAAEALHLLGLAGALLPAGVLADRVDRRRIMRTASGAGVLLYASLAVAGLLGSLTVPHLLVVALLTGVGAGMFMPAEIAALPLVVTREELPTALSQNQARLHVAALVSAPLGGLLLGVARWLPFAVDAVTFAVSWVLLGRLRTDLSPAPRAGRADRADGGRPGAGRRPLAEMAEGARFVWSRPFFRVLMVWGALTNLAVNALFFVAVLRLVADGTDAVHIGLVEAAAGLAGITGAVLAPWLVERFATGSLTVVVAWSFVPLVVPMALWNEPLVVALALGAGMLVNPAGNAGIASYRIAVTPPELVGRVQSTSQFVSMSAMPLSPLLAGLLLEAWGGAAAILALGALTALVACLPTFSRSVRAVPRPADWERYVAPEVPAPVAAPAASAVA</sequence>
<dbReference type="CDD" id="cd06173">
    <property type="entry name" value="MFS_MefA_like"/>
    <property type="match status" value="1"/>
</dbReference>
<feature type="region of interest" description="Disordered" evidence="6">
    <location>
        <begin position="196"/>
        <end position="215"/>
    </location>
</feature>
<dbReference type="InterPro" id="IPR020846">
    <property type="entry name" value="MFS_dom"/>
</dbReference>
<dbReference type="EMBL" id="JAUHJR010000002">
    <property type="protein sequence ID" value="MDN4160743.1"/>
    <property type="molecule type" value="Genomic_DNA"/>
</dbReference>
<keyword evidence="3 7" id="KW-0812">Transmembrane</keyword>
<feature type="transmembrane region" description="Helical" evidence="7">
    <location>
        <begin position="293"/>
        <end position="315"/>
    </location>
</feature>
<gene>
    <name evidence="9" type="ORF">QWY29_05205</name>
</gene>
<accession>A0ABT8ERU4</accession>
<feature type="domain" description="Major facilitator superfamily (MFS) profile" evidence="8">
    <location>
        <begin position="1"/>
        <end position="410"/>
    </location>
</feature>
<evidence type="ECO:0000256" key="1">
    <source>
        <dbReference type="ARBA" id="ARBA00004651"/>
    </source>
</evidence>
<keyword evidence="2" id="KW-1003">Cell membrane</keyword>
<reference evidence="9" key="1">
    <citation type="submission" date="2023-06" db="EMBL/GenBank/DDBJ databases">
        <title>Draft genome sequence of Nocardioides sp. SOB72.</title>
        <authorList>
            <person name="Zhang G."/>
        </authorList>
    </citation>
    <scope>NUCLEOTIDE SEQUENCE</scope>
    <source>
        <strain evidence="9">SOB72</strain>
    </source>
</reference>
<dbReference type="PROSITE" id="PS50850">
    <property type="entry name" value="MFS"/>
    <property type="match status" value="1"/>
</dbReference>
<evidence type="ECO:0000256" key="7">
    <source>
        <dbReference type="SAM" id="Phobius"/>
    </source>
</evidence>
<dbReference type="PANTHER" id="PTHR23513">
    <property type="entry name" value="INTEGRAL MEMBRANE EFFLUX PROTEIN-RELATED"/>
    <property type="match status" value="1"/>
</dbReference>
<dbReference type="Proteomes" id="UP001168537">
    <property type="component" value="Unassembled WGS sequence"/>
</dbReference>
<feature type="transmembrane region" description="Helical" evidence="7">
    <location>
        <begin position="321"/>
        <end position="341"/>
    </location>
</feature>
<feature type="transmembrane region" description="Helical" evidence="7">
    <location>
        <begin position="145"/>
        <end position="163"/>
    </location>
</feature>
<evidence type="ECO:0000313" key="9">
    <source>
        <dbReference type="EMBL" id="MDN4160743.1"/>
    </source>
</evidence>
<dbReference type="PANTHER" id="PTHR23513:SF6">
    <property type="entry name" value="MAJOR FACILITATOR SUPERFAMILY ASSOCIATED DOMAIN-CONTAINING PROTEIN"/>
    <property type="match status" value="1"/>
</dbReference>
<feature type="transmembrane region" description="Helical" evidence="7">
    <location>
        <begin position="265"/>
        <end position="286"/>
    </location>
</feature>
<dbReference type="RefSeq" id="WP_300959632.1">
    <property type="nucleotide sequence ID" value="NZ_JAUHJR010000002.1"/>
</dbReference>
<dbReference type="SUPFAM" id="SSF103473">
    <property type="entry name" value="MFS general substrate transporter"/>
    <property type="match status" value="1"/>
</dbReference>
<dbReference type="InterPro" id="IPR036259">
    <property type="entry name" value="MFS_trans_sf"/>
</dbReference>
<comment type="caution">
    <text evidence="9">The sequence shown here is derived from an EMBL/GenBank/DDBJ whole genome shotgun (WGS) entry which is preliminary data.</text>
</comment>